<keyword evidence="1" id="KW-0472">Membrane</keyword>
<accession>A0A4Y2NK40</accession>
<dbReference type="EMBL" id="BGPR01009305">
    <property type="protein sequence ID" value="GBN39184.1"/>
    <property type="molecule type" value="Genomic_DNA"/>
</dbReference>
<organism evidence="2 3">
    <name type="scientific">Araneus ventricosus</name>
    <name type="common">Orbweaver spider</name>
    <name type="synonym">Epeira ventricosa</name>
    <dbReference type="NCBI Taxonomy" id="182803"/>
    <lineage>
        <taxon>Eukaryota</taxon>
        <taxon>Metazoa</taxon>
        <taxon>Ecdysozoa</taxon>
        <taxon>Arthropoda</taxon>
        <taxon>Chelicerata</taxon>
        <taxon>Arachnida</taxon>
        <taxon>Araneae</taxon>
        <taxon>Araneomorphae</taxon>
        <taxon>Entelegynae</taxon>
        <taxon>Araneoidea</taxon>
        <taxon>Araneidae</taxon>
        <taxon>Araneus</taxon>
    </lineage>
</organism>
<evidence type="ECO:0000313" key="3">
    <source>
        <dbReference type="Proteomes" id="UP000499080"/>
    </source>
</evidence>
<proteinExistence type="predicted"/>
<feature type="transmembrane region" description="Helical" evidence="1">
    <location>
        <begin position="96"/>
        <end position="115"/>
    </location>
</feature>
<dbReference type="OrthoDB" id="5800391at2759"/>
<keyword evidence="3" id="KW-1185">Reference proteome</keyword>
<protein>
    <submittedName>
        <fullName evidence="2">Uncharacterized protein</fullName>
    </submittedName>
</protein>
<dbReference type="Proteomes" id="UP000499080">
    <property type="component" value="Unassembled WGS sequence"/>
</dbReference>
<evidence type="ECO:0000256" key="1">
    <source>
        <dbReference type="SAM" id="Phobius"/>
    </source>
</evidence>
<gene>
    <name evidence="2" type="ORF">AVEN_15524_1</name>
</gene>
<keyword evidence="1" id="KW-1133">Transmembrane helix</keyword>
<evidence type="ECO:0000313" key="2">
    <source>
        <dbReference type="EMBL" id="GBN39184.1"/>
    </source>
</evidence>
<reference evidence="2 3" key="1">
    <citation type="journal article" date="2019" name="Sci. Rep.">
        <title>Orb-weaving spider Araneus ventricosus genome elucidates the spidroin gene catalogue.</title>
        <authorList>
            <person name="Kono N."/>
            <person name="Nakamura H."/>
            <person name="Ohtoshi R."/>
            <person name="Moran D.A.P."/>
            <person name="Shinohara A."/>
            <person name="Yoshida Y."/>
            <person name="Fujiwara M."/>
            <person name="Mori M."/>
            <person name="Tomita M."/>
            <person name="Arakawa K."/>
        </authorList>
    </citation>
    <scope>NUCLEOTIDE SEQUENCE [LARGE SCALE GENOMIC DNA]</scope>
</reference>
<sequence>MTSKILGFDELLLNPIITMDNSVFGSLHSVAFFALPYFASEVSKADEELRDKVKDEFFRLTLRKSTKAGSELLGRFMKAKRHLVLTAWGVFQFKKGFLFASAGVVITYNLLILQLNTEIKR</sequence>
<comment type="caution">
    <text evidence="2">The sequence shown here is derived from an EMBL/GenBank/DDBJ whole genome shotgun (WGS) entry which is preliminary data.</text>
</comment>
<keyword evidence="1" id="KW-0812">Transmembrane</keyword>
<dbReference type="AlphaFoldDB" id="A0A4Y2NK40"/>
<name>A0A4Y2NK40_ARAVE</name>